<evidence type="ECO:0008006" key="5">
    <source>
        <dbReference type="Google" id="ProtNLM"/>
    </source>
</evidence>
<dbReference type="PANTHER" id="PTHR36509">
    <property type="entry name" value="BLL3101 PROTEIN"/>
    <property type="match status" value="1"/>
</dbReference>
<protein>
    <recommendedName>
        <fullName evidence="5">DUF1254 domain-containing protein</fullName>
    </recommendedName>
</protein>
<dbReference type="InterPro" id="IPR010679">
    <property type="entry name" value="DUF1254"/>
</dbReference>
<evidence type="ECO:0000259" key="2">
    <source>
        <dbReference type="Pfam" id="PF06863"/>
    </source>
</evidence>
<dbReference type="InterPro" id="IPR037049">
    <property type="entry name" value="DUF1214_C_sf"/>
</dbReference>
<evidence type="ECO:0000259" key="1">
    <source>
        <dbReference type="Pfam" id="PF06742"/>
    </source>
</evidence>
<evidence type="ECO:0000313" key="4">
    <source>
        <dbReference type="Proteomes" id="UP000235005"/>
    </source>
</evidence>
<keyword evidence="4" id="KW-1185">Reference proteome</keyword>
<evidence type="ECO:0000313" key="3">
    <source>
        <dbReference type="EMBL" id="PLW68724.1"/>
    </source>
</evidence>
<dbReference type="Proteomes" id="UP000235005">
    <property type="component" value="Unassembled WGS sequence"/>
</dbReference>
<dbReference type="Pfam" id="PF06742">
    <property type="entry name" value="DUF1214"/>
    <property type="match status" value="1"/>
</dbReference>
<feature type="domain" description="DUF1214" evidence="1">
    <location>
        <begin position="345"/>
        <end position="452"/>
    </location>
</feature>
<dbReference type="InterPro" id="IPR010621">
    <property type="entry name" value="DUF1214"/>
</dbReference>
<accession>A0A2N5X2K6</accession>
<dbReference type="InterPro" id="IPR037050">
    <property type="entry name" value="DUF1254_sf"/>
</dbReference>
<dbReference type="RefSeq" id="WP_101518042.1">
    <property type="nucleotide sequence ID" value="NZ_PKUS01000011.1"/>
</dbReference>
<sequence length="469" mass="51878">MRITIISAIAGLLLLINPIAGLTEERAQPQDDWRESYAYNLGVAAMHYSYPYLRMAQVRWNWTMAESPHPEVQPNDALNQFWHASRLTDADWVEGGAPNNDTLYSIAMLKVVDEPFILSVPEMDRYYTFQLAGMDSDNFGYVSELTHGRKGGHYALLPPGWKGELPDGVEPVAEVPSPWILIAGRTYTAGPQDLAAVRSLQRQYRVAPLSQWGNAEVRSPEAEVFEPFDPAVDKLAVWKTINRMLSENPPLGDEKALMQFFKEINIGPGLDVEALDEASQRGLARAAKEGLAQIKQLHMAGAGELVKRNGWVYSTALGSAGAQGDFMTRTLHQSYAGIVANDPEEAIYYGGYHGSDGKPLNGSKRYRMRFPAGSEPDVDAFWSITLYDDKANMVQNEIGRYSIGDRSRGLVRDAQGGLTIAIQADAPVDEQVNWLPAPKGPFWLVLRTYQPGPSVLNEEWSPPAVTPGK</sequence>
<comment type="caution">
    <text evidence="3">The sequence shown here is derived from an EMBL/GenBank/DDBJ whole genome shotgun (WGS) entry which is preliminary data.</text>
</comment>
<reference evidence="3 4" key="1">
    <citation type="submission" date="2018-01" db="EMBL/GenBank/DDBJ databases">
        <title>The draft genome sequence of Halioglobus lutimaris HF004.</title>
        <authorList>
            <person name="Du Z.-J."/>
            <person name="Shi M.-J."/>
        </authorList>
    </citation>
    <scope>NUCLEOTIDE SEQUENCE [LARGE SCALE GENOMIC DNA]</scope>
    <source>
        <strain evidence="3 4">HF004</strain>
    </source>
</reference>
<name>A0A2N5X2K6_9GAMM</name>
<dbReference type="SUPFAM" id="SSF160935">
    <property type="entry name" value="VPA0735-like"/>
    <property type="match status" value="1"/>
</dbReference>
<dbReference type="Gene3D" id="2.60.40.1610">
    <property type="entry name" value="Domain of unknown function DUF1254"/>
    <property type="match status" value="1"/>
</dbReference>
<dbReference type="Gene3D" id="2.60.120.600">
    <property type="entry name" value="Domain of unknown function DUF1214, C-terminal domain"/>
    <property type="match status" value="1"/>
</dbReference>
<dbReference type="OrthoDB" id="272779at2"/>
<dbReference type="EMBL" id="PKUS01000011">
    <property type="protein sequence ID" value="PLW68724.1"/>
    <property type="molecule type" value="Genomic_DNA"/>
</dbReference>
<dbReference type="Pfam" id="PF06863">
    <property type="entry name" value="DUF1254"/>
    <property type="match status" value="1"/>
</dbReference>
<dbReference type="AlphaFoldDB" id="A0A2N5X2K6"/>
<dbReference type="PANTHER" id="PTHR36509:SF2">
    <property type="entry name" value="BLL3101 PROTEIN"/>
    <property type="match status" value="1"/>
</dbReference>
<feature type="domain" description="DUF1254" evidence="2">
    <location>
        <begin position="79"/>
        <end position="208"/>
    </location>
</feature>
<proteinExistence type="predicted"/>
<organism evidence="3 4">
    <name type="scientific">Pseudohalioglobus lutimaris</name>
    <dbReference type="NCBI Taxonomy" id="1737061"/>
    <lineage>
        <taxon>Bacteria</taxon>
        <taxon>Pseudomonadati</taxon>
        <taxon>Pseudomonadota</taxon>
        <taxon>Gammaproteobacteria</taxon>
        <taxon>Cellvibrionales</taxon>
        <taxon>Halieaceae</taxon>
        <taxon>Pseudohalioglobus</taxon>
    </lineage>
</organism>
<gene>
    <name evidence="3" type="ORF">C0039_10590</name>
</gene>